<dbReference type="Pfam" id="PF05368">
    <property type="entry name" value="NmrA"/>
    <property type="match status" value="1"/>
</dbReference>
<dbReference type="SUPFAM" id="SSF51735">
    <property type="entry name" value="NAD(P)-binding Rossmann-fold domains"/>
    <property type="match status" value="1"/>
</dbReference>
<evidence type="ECO:0000259" key="1">
    <source>
        <dbReference type="Pfam" id="PF05368"/>
    </source>
</evidence>
<dbReference type="GO" id="GO:0009507">
    <property type="term" value="C:chloroplast"/>
    <property type="evidence" value="ECO:0007669"/>
    <property type="project" value="TreeGrafter"/>
</dbReference>
<keyword evidence="5" id="KW-1185">Reference proteome</keyword>
<sequence length="333" mass="35147">MDGNSSAKTKVFVTGASGKTGAQVVQQLLQLPDKFEVAVAVRSDKAHKYMVDLGVTPDNIFHLDLSGSDESRAALQAALQGCQALVICTAAVPEVALLSTLLGGLWFWAGSTLAGLLGRQQQPPEGAAGGSRAADPFVPVAKWKAGQTPEKVDYQGQVAQIEAAKASSSVQHVVLISSAGGCDPHHFLNHIGKDAGGGDILNWKRKAEQHLIASGLPYTILHPNHLVDPPAGRHVVALAVDDALQQPHWRQRLKMPRADLAALAVQCLLLKDAGGANRSIDCAARPAAAGEAPTTTTEQFKQLLQQMPDSCSYSINDRTKPDAEWACTPAGQN</sequence>
<dbReference type="Proteomes" id="UP000256970">
    <property type="component" value="Unassembled WGS sequence"/>
</dbReference>
<dbReference type="Pfam" id="PF13460">
    <property type="entry name" value="NAD_binding_10"/>
    <property type="match status" value="1"/>
</dbReference>
<proteinExistence type="predicted"/>
<dbReference type="EMBL" id="FNXT01000866">
    <property type="protein sequence ID" value="SZX68560.1"/>
    <property type="molecule type" value="Genomic_DNA"/>
</dbReference>
<dbReference type="InterPro" id="IPR008030">
    <property type="entry name" value="NmrA-like"/>
</dbReference>
<dbReference type="GO" id="GO:0016491">
    <property type="term" value="F:oxidoreductase activity"/>
    <property type="evidence" value="ECO:0007669"/>
    <property type="project" value="InterPro"/>
</dbReference>
<dbReference type="AlphaFoldDB" id="A0A383VHE4"/>
<dbReference type="EMBL" id="FNXT01000373">
    <property type="protein sequence ID" value="SZX64162.1"/>
    <property type="molecule type" value="Genomic_DNA"/>
</dbReference>
<evidence type="ECO:0000313" key="5">
    <source>
        <dbReference type="Proteomes" id="UP000256970"/>
    </source>
</evidence>
<evidence type="ECO:0000313" key="3">
    <source>
        <dbReference type="EMBL" id="SZX64162.1"/>
    </source>
</evidence>
<dbReference type="InterPro" id="IPR036291">
    <property type="entry name" value="NAD(P)-bd_dom_sf"/>
</dbReference>
<gene>
    <name evidence="3" type="ORF">BQ4739_LOCUS4683</name>
    <name evidence="4" type="ORF">BQ4739_LOCUS8902</name>
</gene>
<dbReference type="Gene3D" id="3.40.50.720">
    <property type="entry name" value="NAD(P)-binding Rossmann-like Domain"/>
    <property type="match status" value="1"/>
</dbReference>
<dbReference type="PANTHER" id="PTHR14194:SF86">
    <property type="entry name" value="OS05G0110300 PROTEIN"/>
    <property type="match status" value="1"/>
</dbReference>
<feature type="domain" description="NmrA-like" evidence="1">
    <location>
        <begin position="8"/>
        <end position="90"/>
    </location>
</feature>
<organism evidence="3 5">
    <name type="scientific">Tetradesmus obliquus</name>
    <name type="common">Green alga</name>
    <name type="synonym">Acutodesmus obliquus</name>
    <dbReference type="NCBI Taxonomy" id="3088"/>
    <lineage>
        <taxon>Eukaryota</taxon>
        <taxon>Viridiplantae</taxon>
        <taxon>Chlorophyta</taxon>
        <taxon>core chlorophytes</taxon>
        <taxon>Chlorophyceae</taxon>
        <taxon>CS clade</taxon>
        <taxon>Sphaeropleales</taxon>
        <taxon>Scenedesmaceae</taxon>
        <taxon>Tetradesmus</taxon>
    </lineage>
</organism>
<evidence type="ECO:0000259" key="2">
    <source>
        <dbReference type="Pfam" id="PF13460"/>
    </source>
</evidence>
<dbReference type="InterPro" id="IPR044163">
    <property type="entry name" value="SARED1-like"/>
</dbReference>
<dbReference type="STRING" id="3088.A0A383VHE4"/>
<evidence type="ECO:0000313" key="4">
    <source>
        <dbReference type="EMBL" id="SZX68560.1"/>
    </source>
</evidence>
<dbReference type="PANTHER" id="PTHR14194">
    <property type="entry name" value="NITROGEN METABOLIC REGULATION PROTEIN NMR-RELATED"/>
    <property type="match status" value="1"/>
</dbReference>
<reference evidence="3 5" key="1">
    <citation type="submission" date="2016-10" db="EMBL/GenBank/DDBJ databases">
        <authorList>
            <person name="Cai Z."/>
        </authorList>
    </citation>
    <scope>NUCLEOTIDE SEQUENCE [LARGE SCALE GENOMIC DNA]</scope>
</reference>
<feature type="domain" description="NAD(P)-binding" evidence="2">
    <location>
        <begin position="150"/>
        <end position="268"/>
    </location>
</feature>
<name>A0A383VHE4_TETOB</name>
<protein>
    <submittedName>
        <fullName evidence="3">Uncharacterized protein</fullName>
    </submittedName>
</protein>
<accession>A0A383VHE4</accession>
<dbReference type="InterPro" id="IPR016040">
    <property type="entry name" value="NAD(P)-bd_dom"/>
</dbReference>